<reference evidence="2" key="1">
    <citation type="submission" date="2014-01" db="EMBL/GenBank/DDBJ databases">
        <authorList>
            <person name="Brown-Elliot B."/>
            <person name="Wallace R."/>
            <person name="Lenaerts A."/>
            <person name="Ordway D."/>
            <person name="DeGroote M.A."/>
            <person name="Parker T."/>
            <person name="Sizemore C."/>
            <person name="Tallon L.J."/>
            <person name="Sadzewicz L.K."/>
            <person name="Sengamalay N."/>
            <person name="Fraser C.M."/>
            <person name="Hine E."/>
            <person name="Shefchek K.A."/>
            <person name="Das S.P."/>
            <person name="Tettelin H."/>
        </authorList>
    </citation>
    <scope>NUCLEOTIDE SEQUENCE [LARGE SCALE GENOMIC DNA]</scope>
    <source>
        <strain evidence="2">4042</strain>
    </source>
</reference>
<dbReference type="AlphaFoldDB" id="X8BH88"/>
<evidence type="ECO:0000256" key="1">
    <source>
        <dbReference type="SAM" id="MobiDB-lite"/>
    </source>
</evidence>
<organism evidence="2">
    <name type="scientific">Mycobacterium xenopi 4042</name>
    <dbReference type="NCBI Taxonomy" id="1299334"/>
    <lineage>
        <taxon>Bacteria</taxon>
        <taxon>Bacillati</taxon>
        <taxon>Actinomycetota</taxon>
        <taxon>Actinomycetes</taxon>
        <taxon>Mycobacteriales</taxon>
        <taxon>Mycobacteriaceae</taxon>
        <taxon>Mycobacterium</taxon>
    </lineage>
</organism>
<evidence type="ECO:0000313" key="2">
    <source>
        <dbReference type="EMBL" id="EUA42430.1"/>
    </source>
</evidence>
<protein>
    <submittedName>
        <fullName evidence="2">Uncharacterized protein</fullName>
    </submittedName>
</protein>
<accession>X8BH88</accession>
<comment type="caution">
    <text evidence="2">The sequence shown here is derived from an EMBL/GenBank/DDBJ whole genome shotgun (WGS) entry which is preliminary data.</text>
</comment>
<gene>
    <name evidence="2" type="ORF">I553_6290</name>
</gene>
<feature type="region of interest" description="Disordered" evidence="1">
    <location>
        <begin position="1"/>
        <end position="26"/>
    </location>
</feature>
<dbReference type="EMBL" id="JAOB01000042">
    <property type="protein sequence ID" value="EUA42430.1"/>
    <property type="molecule type" value="Genomic_DNA"/>
</dbReference>
<name>X8BH88_MYCXE</name>
<dbReference type="PATRIC" id="fig|1299334.3.peg.4450"/>
<sequence length="50" mass="5513">MREFNTQVQEPVGDPGPLRSWTRPVKTSVPVTTMPARALTGMTLRSRGVC</sequence>
<proteinExistence type="predicted"/>